<keyword evidence="1" id="KW-1133">Transmembrane helix</keyword>
<keyword evidence="1" id="KW-0472">Membrane</keyword>
<sequence>MINLKDLKSCFTPHSLTHNVFGIGLGLLLVGLFPALGAQALVIGIIVAVAALAYDYLMVK</sequence>
<dbReference type="EMBL" id="MFAY01000044">
    <property type="protein sequence ID" value="OGD88259.1"/>
    <property type="molecule type" value="Genomic_DNA"/>
</dbReference>
<evidence type="ECO:0000256" key="1">
    <source>
        <dbReference type="SAM" id="Phobius"/>
    </source>
</evidence>
<dbReference type="Proteomes" id="UP000178577">
    <property type="component" value="Unassembled WGS sequence"/>
</dbReference>
<dbReference type="AlphaFoldDB" id="A0A1F5G8T9"/>
<protein>
    <submittedName>
        <fullName evidence="2">Uncharacterized protein</fullName>
    </submittedName>
</protein>
<feature type="transmembrane region" description="Helical" evidence="1">
    <location>
        <begin position="20"/>
        <end position="53"/>
    </location>
</feature>
<reference evidence="2 3" key="1">
    <citation type="journal article" date="2016" name="Nat. Commun.">
        <title>Thousands of microbial genomes shed light on interconnected biogeochemical processes in an aquifer system.</title>
        <authorList>
            <person name="Anantharaman K."/>
            <person name="Brown C.T."/>
            <person name="Hug L.A."/>
            <person name="Sharon I."/>
            <person name="Castelle C.J."/>
            <person name="Probst A.J."/>
            <person name="Thomas B.C."/>
            <person name="Singh A."/>
            <person name="Wilkins M.J."/>
            <person name="Karaoz U."/>
            <person name="Brodie E.L."/>
            <person name="Williams K.H."/>
            <person name="Hubbard S.S."/>
            <person name="Banfield J.F."/>
        </authorList>
    </citation>
    <scope>NUCLEOTIDE SEQUENCE [LARGE SCALE GENOMIC DNA]</scope>
</reference>
<keyword evidence="1" id="KW-0812">Transmembrane</keyword>
<evidence type="ECO:0000313" key="3">
    <source>
        <dbReference type="Proteomes" id="UP000178577"/>
    </source>
</evidence>
<name>A0A1F5G8T9_9BACT</name>
<comment type="caution">
    <text evidence="2">The sequence shown here is derived from an EMBL/GenBank/DDBJ whole genome shotgun (WGS) entry which is preliminary data.</text>
</comment>
<accession>A0A1F5G8T9</accession>
<evidence type="ECO:0000313" key="2">
    <source>
        <dbReference type="EMBL" id="OGD88259.1"/>
    </source>
</evidence>
<proteinExistence type="predicted"/>
<organism evidence="2 3">
    <name type="scientific">Candidatus Curtissbacteria bacterium RIFCSPHIGHO2_01_FULL_40_12</name>
    <dbReference type="NCBI Taxonomy" id="1797710"/>
    <lineage>
        <taxon>Bacteria</taxon>
        <taxon>Candidatus Curtissiibacteriota</taxon>
    </lineage>
</organism>
<gene>
    <name evidence="2" type="ORF">A2693_02600</name>
</gene>